<dbReference type="EMBL" id="SLWW01000011">
    <property type="protein sequence ID" value="TCO70117.1"/>
    <property type="molecule type" value="Genomic_DNA"/>
</dbReference>
<evidence type="ECO:0000313" key="3">
    <source>
        <dbReference type="Proteomes" id="UP000295142"/>
    </source>
</evidence>
<proteinExistence type="predicted"/>
<dbReference type="AlphaFoldDB" id="A0A4R2KDA6"/>
<gene>
    <name evidence="2" type="ORF">EV655_11159</name>
</gene>
<dbReference type="InterPro" id="IPR025351">
    <property type="entry name" value="Pvc16_N"/>
</dbReference>
<sequence>MPLTATRNAIGEVTRRLAIQLAARTDATTVDVGRPEQSALFGDAGPKLNLFLYAFRHDAHMRNTPLDRGQDVPIWLCLKFLMTAVDTNRDSDSSDALDLLGQGMLALRAIEMQRPSELALLDNPEPIKISFDQSEVELLSSVMQGTDEHYRLSAAFEVRPVMLTTVSGTGGAPLIRTVGPPATPGVLVLPSMGPRLDRIVPESFEAGATVMLEGGDLRADQVEVCFGETCVAVPPADVTNRAVRVAVPATLSSGSHAVTLVRLLPGGRRQTSNAVLGRLRPVVTGAAAGALSPGAGGTLFGSLTVNGSRLGGPGDSIFAGFYGSGDLRLLVEVAGSLAQTALSVTVPQVDALPPGPYRILIRVNGEQAADAPEVNWT</sequence>
<keyword evidence="3" id="KW-1185">Reference proteome</keyword>
<name>A0A4R2KDA6_9RHOB</name>
<dbReference type="Proteomes" id="UP000295142">
    <property type="component" value="Unassembled WGS sequence"/>
</dbReference>
<comment type="caution">
    <text evidence="2">The sequence shown here is derived from an EMBL/GenBank/DDBJ whole genome shotgun (WGS) entry which is preliminary data.</text>
</comment>
<dbReference type="Pfam" id="PF14065">
    <property type="entry name" value="Pvc16_N"/>
    <property type="match status" value="1"/>
</dbReference>
<dbReference type="Gene3D" id="2.60.40.10">
    <property type="entry name" value="Immunoglobulins"/>
    <property type="match status" value="1"/>
</dbReference>
<protein>
    <submittedName>
        <fullName evidence="2">Uncharacterized protein DUF4255</fullName>
    </submittedName>
</protein>
<evidence type="ECO:0000259" key="1">
    <source>
        <dbReference type="Pfam" id="PF14065"/>
    </source>
</evidence>
<reference evidence="2 3" key="1">
    <citation type="submission" date="2019-03" db="EMBL/GenBank/DDBJ databases">
        <title>Genomic Encyclopedia of Type Strains, Phase IV (KMG-IV): sequencing the most valuable type-strain genomes for metagenomic binning, comparative biology and taxonomic classification.</title>
        <authorList>
            <person name="Goeker M."/>
        </authorList>
    </citation>
    <scope>NUCLEOTIDE SEQUENCE [LARGE SCALE GENOMIC DNA]</scope>
    <source>
        <strain evidence="2 3">DSM 4868</strain>
    </source>
</reference>
<feature type="domain" description="Pvc16 N-terminal" evidence="1">
    <location>
        <begin position="17"/>
        <end position="175"/>
    </location>
</feature>
<organism evidence="2 3">
    <name type="scientific">Rhodovulum euryhalinum</name>
    <dbReference type="NCBI Taxonomy" id="35805"/>
    <lineage>
        <taxon>Bacteria</taxon>
        <taxon>Pseudomonadati</taxon>
        <taxon>Pseudomonadota</taxon>
        <taxon>Alphaproteobacteria</taxon>
        <taxon>Rhodobacterales</taxon>
        <taxon>Paracoccaceae</taxon>
        <taxon>Rhodovulum</taxon>
    </lineage>
</organism>
<evidence type="ECO:0000313" key="2">
    <source>
        <dbReference type="EMBL" id="TCO70117.1"/>
    </source>
</evidence>
<dbReference type="OrthoDB" id="527247at2"/>
<accession>A0A4R2KDA6</accession>
<dbReference type="InterPro" id="IPR013783">
    <property type="entry name" value="Ig-like_fold"/>
</dbReference>
<dbReference type="RefSeq" id="WP_132545781.1">
    <property type="nucleotide sequence ID" value="NZ_SLWW01000011.1"/>
</dbReference>